<keyword evidence="2" id="KW-1185">Reference proteome</keyword>
<dbReference type="EMBL" id="LWMH01000001">
    <property type="protein sequence ID" value="KZS44936.1"/>
    <property type="molecule type" value="Genomic_DNA"/>
</dbReference>
<dbReference type="InterPro" id="IPR012340">
    <property type="entry name" value="NA-bd_OB-fold"/>
</dbReference>
<comment type="caution">
    <text evidence="1">The sequence shown here is derived from an EMBL/GenBank/DDBJ whole genome shotgun (WGS) entry which is preliminary data.</text>
</comment>
<name>A0A163GF15_9BACL</name>
<accession>A0A163GF15</accession>
<dbReference type="AlphaFoldDB" id="A0A163GF15"/>
<dbReference type="Proteomes" id="UP000076796">
    <property type="component" value="Unassembled WGS sequence"/>
</dbReference>
<dbReference type="OrthoDB" id="2630832at2"/>
<evidence type="ECO:0008006" key="3">
    <source>
        <dbReference type="Google" id="ProtNLM"/>
    </source>
</evidence>
<dbReference type="Gene3D" id="2.40.50.140">
    <property type="entry name" value="Nucleic acid-binding proteins"/>
    <property type="match status" value="1"/>
</dbReference>
<evidence type="ECO:0000313" key="2">
    <source>
        <dbReference type="Proteomes" id="UP000076796"/>
    </source>
</evidence>
<gene>
    <name evidence="1" type="ORF">AWU65_02825</name>
</gene>
<proteinExistence type="predicted"/>
<protein>
    <recommendedName>
        <fullName evidence="3">DUF3221 domain-containing protein</fullName>
    </recommendedName>
</protein>
<dbReference type="RefSeq" id="WP_063477440.1">
    <property type="nucleotide sequence ID" value="NZ_LWMH01000001.1"/>
</dbReference>
<dbReference type="InterPro" id="IPR021598">
    <property type="entry name" value="DUF3221"/>
</dbReference>
<organism evidence="1 2">
    <name type="scientific">Paenibacillus glucanolyticus</name>
    <dbReference type="NCBI Taxonomy" id="59843"/>
    <lineage>
        <taxon>Bacteria</taxon>
        <taxon>Bacillati</taxon>
        <taxon>Bacillota</taxon>
        <taxon>Bacilli</taxon>
        <taxon>Bacillales</taxon>
        <taxon>Paenibacillaceae</taxon>
        <taxon>Paenibacillus</taxon>
    </lineage>
</organism>
<evidence type="ECO:0000313" key="1">
    <source>
        <dbReference type="EMBL" id="KZS44936.1"/>
    </source>
</evidence>
<reference evidence="1" key="1">
    <citation type="journal article" date="2016" name="Genome Announc.">
        <title>Draft genomes of two strains of Paenibacillus glucanolyticus with capability to degrade lignocellulose.</title>
        <authorList>
            <person name="Mathews S.L."/>
            <person name="Pawlak J."/>
            <person name="Grunden A.M."/>
        </authorList>
    </citation>
    <scope>NUCLEOTIDE SEQUENCE [LARGE SCALE GENOMIC DNA]</scope>
    <source>
        <strain evidence="1">SLM1</strain>
    </source>
</reference>
<sequence>MKRWSLLVVPCLFLFIVGCSGNESINPEKWDRSSGYVIAKEDQKILVVRHKPELETGNMSVSELLKQNQPDAIWITLKNPEVYDTIAIGDNVELGIEGVIKNSYPAQANATVKVKN</sequence>
<dbReference type="PROSITE" id="PS51257">
    <property type="entry name" value="PROKAR_LIPOPROTEIN"/>
    <property type="match status" value="1"/>
</dbReference>
<dbReference type="Pfam" id="PF11518">
    <property type="entry name" value="DUF3221"/>
    <property type="match status" value="1"/>
</dbReference>